<name>A0A022Q2N9_ERYGU</name>
<evidence type="ECO:0000256" key="2">
    <source>
        <dbReference type="RuleBase" id="RU369065"/>
    </source>
</evidence>
<dbReference type="InterPro" id="IPR018467">
    <property type="entry name" value="CCT_CS"/>
</dbReference>
<dbReference type="EMBL" id="KI632211">
    <property type="protein sequence ID" value="EYU22256.1"/>
    <property type="molecule type" value="Genomic_DNA"/>
</dbReference>
<dbReference type="InterPro" id="IPR040390">
    <property type="entry name" value="TIFY/JAZ"/>
</dbReference>
<organism evidence="5 6">
    <name type="scientific">Erythranthe guttata</name>
    <name type="common">Yellow monkey flower</name>
    <name type="synonym">Mimulus guttatus</name>
    <dbReference type="NCBI Taxonomy" id="4155"/>
    <lineage>
        <taxon>Eukaryota</taxon>
        <taxon>Viridiplantae</taxon>
        <taxon>Streptophyta</taxon>
        <taxon>Embryophyta</taxon>
        <taxon>Tracheophyta</taxon>
        <taxon>Spermatophyta</taxon>
        <taxon>Magnoliopsida</taxon>
        <taxon>eudicotyledons</taxon>
        <taxon>Gunneridae</taxon>
        <taxon>Pentapetalae</taxon>
        <taxon>asterids</taxon>
        <taxon>lamiids</taxon>
        <taxon>Lamiales</taxon>
        <taxon>Phrymaceae</taxon>
        <taxon>Erythranthe</taxon>
    </lineage>
</organism>
<evidence type="ECO:0000256" key="3">
    <source>
        <dbReference type="SAM" id="MobiDB-lite"/>
    </source>
</evidence>
<dbReference type="eggNOG" id="ENOG502QWAG">
    <property type="taxonomic scope" value="Eukaryota"/>
</dbReference>
<protein>
    <recommendedName>
        <fullName evidence="2">Protein TIFY</fullName>
    </recommendedName>
    <alternativeName>
        <fullName evidence="2">Jasmonate ZIM domain-containing protein</fullName>
    </alternativeName>
</protein>
<dbReference type="GO" id="GO:0009611">
    <property type="term" value="P:response to wounding"/>
    <property type="evidence" value="ECO:0000318"/>
    <property type="project" value="GO_Central"/>
</dbReference>
<feature type="domain" description="Tify" evidence="4">
    <location>
        <begin position="158"/>
        <end position="193"/>
    </location>
</feature>
<sequence length="348" mass="36568">MERDFMGLAVKQETSDETIDAVPVKSLAMQWSFSNKGSSAVPQLLSFQGGQEDNSNKLKTGFDSLTSTGLVTVTTRESFESEHKSYTTTQKNVVHQKQGGIGYTMTTNQKSPTHSYVSTSGHNNLIGSVRAPMKNPVAAIPSTSPVVGTTDLRNSSKISGAPTQLTIFFNGSVCVFDNISPEKAQAIMLLAGNGTPTTPTAIPSPTPLQTKVTRSSILDGHVLNQTYGKTPQHCSPVPLTSITVSHSAAAKPLPAGVPVFSSNIVGPSKAANSLGPVSGTFLSQDTVPQFRRKSLARFLEKRKERVISASSPYGDKKSLDNEGGAGGAAGRRNLSANSSGSCPVTAIN</sequence>
<comment type="similarity">
    <text evidence="1 2">Belongs to the TIFY/JAZ family.</text>
</comment>
<gene>
    <name evidence="5" type="ORF">MIMGU_mgv1a009240mg</name>
</gene>
<keyword evidence="2" id="KW-0539">Nucleus</keyword>
<keyword evidence="6" id="KW-1185">Reference proteome</keyword>
<comment type="subcellular location">
    <subcellularLocation>
        <location evidence="2">Nucleus</location>
    </subcellularLocation>
</comment>
<comment type="domain">
    <text evidence="2">The jas domain is required for interaction with COI1.</text>
</comment>
<accession>A0A022Q2N9</accession>
<dbReference type="KEGG" id="egt:105975100"/>
<proteinExistence type="inferred from homology"/>
<dbReference type="GO" id="GO:0031347">
    <property type="term" value="P:regulation of defense response"/>
    <property type="evidence" value="ECO:0000318"/>
    <property type="project" value="GO_Central"/>
</dbReference>
<feature type="compositionally biased region" description="Polar residues" evidence="3">
    <location>
        <begin position="334"/>
        <end position="348"/>
    </location>
</feature>
<evidence type="ECO:0000313" key="5">
    <source>
        <dbReference type="EMBL" id="EYU22256.1"/>
    </source>
</evidence>
<dbReference type="PhylomeDB" id="A0A022Q2N9"/>
<dbReference type="AlphaFoldDB" id="A0A022Q2N9"/>
<dbReference type="InterPro" id="IPR010399">
    <property type="entry name" value="Tify_dom"/>
</dbReference>
<dbReference type="STRING" id="4155.A0A022Q2N9"/>
<dbReference type="Pfam" id="PF09425">
    <property type="entry name" value="Jas_motif"/>
    <property type="match status" value="1"/>
</dbReference>
<reference evidence="5 6" key="1">
    <citation type="journal article" date="2013" name="Proc. Natl. Acad. Sci. U.S.A.">
        <title>Fine-scale variation in meiotic recombination in Mimulus inferred from population shotgun sequencing.</title>
        <authorList>
            <person name="Hellsten U."/>
            <person name="Wright K.M."/>
            <person name="Jenkins J."/>
            <person name="Shu S."/>
            <person name="Yuan Y."/>
            <person name="Wessler S.R."/>
            <person name="Schmutz J."/>
            <person name="Willis J.H."/>
            <person name="Rokhsar D.S."/>
        </authorList>
    </citation>
    <scope>NUCLEOTIDE SEQUENCE [LARGE SCALE GENOMIC DNA]</scope>
    <source>
        <strain evidence="6">cv. DUN x IM62</strain>
    </source>
</reference>
<dbReference type="GO" id="GO:2000022">
    <property type="term" value="P:regulation of jasmonic acid mediated signaling pathway"/>
    <property type="evidence" value="ECO:0000318"/>
    <property type="project" value="GO_Central"/>
</dbReference>
<dbReference type="SMART" id="SM00979">
    <property type="entry name" value="TIFY"/>
    <property type="match status" value="1"/>
</dbReference>
<evidence type="ECO:0000259" key="4">
    <source>
        <dbReference type="PROSITE" id="PS51320"/>
    </source>
</evidence>
<evidence type="ECO:0000313" key="6">
    <source>
        <dbReference type="Proteomes" id="UP000030748"/>
    </source>
</evidence>
<feature type="region of interest" description="Disordered" evidence="3">
    <location>
        <begin position="309"/>
        <end position="348"/>
    </location>
</feature>
<dbReference type="PANTHER" id="PTHR33077:SF90">
    <property type="entry name" value="PROTEIN TIFY 7"/>
    <property type="match status" value="1"/>
</dbReference>
<dbReference type="OMA" id="GMKWSFP"/>
<dbReference type="GO" id="GO:0005634">
    <property type="term" value="C:nucleus"/>
    <property type="evidence" value="ECO:0000318"/>
    <property type="project" value="GO_Central"/>
</dbReference>
<dbReference type="PANTHER" id="PTHR33077">
    <property type="entry name" value="PROTEIN TIFY 4A-RELATED-RELATED"/>
    <property type="match status" value="1"/>
</dbReference>
<comment type="function">
    <text evidence="2">Repressor of jasmonate responses.</text>
</comment>
<keyword evidence="2" id="KW-1184">Jasmonic acid signaling pathway</keyword>
<dbReference type="OrthoDB" id="1939212at2759"/>
<dbReference type="Pfam" id="PF06200">
    <property type="entry name" value="tify"/>
    <property type="match status" value="1"/>
</dbReference>
<dbReference type="PROSITE" id="PS51320">
    <property type="entry name" value="TIFY"/>
    <property type="match status" value="1"/>
</dbReference>
<evidence type="ECO:0000256" key="1">
    <source>
        <dbReference type="ARBA" id="ARBA00008614"/>
    </source>
</evidence>
<dbReference type="Proteomes" id="UP000030748">
    <property type="component" value="Unassembled WGS sequence"/>
</dbReference>